<protein>
    <recommendedName>
        <fullName evidence="5">CUB domain-containing protein</fullName>
    </recommendedName>
</protein>
<dbReference type="Gene3D" id="2.60.120.290">
    <property type="entry name" value="Spermadhesin, CUB domain"/>
    <property type="match status" value="4"/>
</dbReference>
<dbReference type="PANTHER" id="PTHR47537">
    <property type="entry name" value="CUBILIN"/>
    <property type="match status" value="1"/>
</dbReference>
<dbReference type="CDD" id="cd00041">
    <property type="entry name" value="CUB"/>
    <property type="match status" value="2"/>
</dbReference>
<feature type="domain" description="CUB" evidence="5">
    <location>
        <begin position="1043"/>
        <end position="1155"/>
    </location>
</feature>
<dbReference type="WBParaSite" id="TCONS_00011836.p1">
    <property type="protein sequence ID" value="TCONS_00011836.p1"/>
    <property type="gene ID" value="XLOC_006763"/>
</dbReference>
<dbReference type="SUPFAM" id="SSF48403">
    <property type="entry name" value="Ankyrin repeat"/>
    <property type="match status" value="1"/>
</dbReference>
<feature type="domain" description="CUB" evidence="5">
    <location>
        <begin position="1396"/>
        <end position="1515"/>
    </location>
</feature>
<feature type="transmembrane region" description="Helical" evidence="4">
    <location>
        <begin position="885"/>
        <end position="905"/>
    </location>
</feature>
<dbReference type="PROSITE" id="PS50297">
    <property type="entry name" value="ANK_REP_REGION"/>
    <property type="match status" value="1"/>
</dbReference>
<proteinExistence type="predicted"/>
<dbReference type="InterPro" id="IPR036770">
    <property type="entry name" value="Ankyrin_rpt-contain_sf"/>
</dbReference>
<dbReference type="InterPro" id="IPR000859">
    <property type="entry name" value="CUB_dom"/>
</dbReference>
<dbReference type="SUPFAM" id="SSF49854">
    <property type="entry name" value="Spermadhesin, CUB domain"/>
    <property type="match status" value="4"/>
</dbReference>
<dbReference type="FunFam" id="2.60.120.290:FF:000058">
    <property type="entry name" value="CUB domaincontaining protein"/>
    <property type="match status" value="1"/>
</dbReference>
<name>A0AAF5DFZ3_STRER</name>
<evidence type="ECO:0000259" key="5">
    <source>
        <dbReference type="PROSITE" id="PS01180"/>
    </source>
</evidence>
<evidence type="ECO:0000256" key="2">
    <source>
        <dbReference type="PROSITE-ProRule" id="PRU00023"/>
    </source>
</evidence>
<keyword evidence="1" id="KW-1015">Disulfide bond</keyword>
<evidence type="ECO:0000256" key="3">
    <source>
        <dbReference type="PROSITE-ProRule" id="PRU00059"/>
    </source>
</evidence>
<dbReference type="Proteomes" id="UP000035681">
    <property type="component" value="Unplaced"/>
</dbReference>
<dbReference type="Gene3D" id="1.25.40.20">
    <property type="entry name" value="Ankyrin repeat-containing domain"/>
    <property type="match status" value="1"/>
</dbReference>
<evidence type="ECO:0000256" key="4">
    <source>
        <dbReference type="SAM" id="Phobius"/>
    </source>
</evidence>
<dbReference type="AlphaFoldDB" id="A0AAF5DFZ3"/>
<dbReference type="InterPro" id="IPR053207">
    <property type="entry name" value="Non-NMDA_GluR_Accessory"/>
</dbReference>
<keyword evidence="4" id="KW-0472">Membrane</keyword>
<comment type="caution">
    <text evidence="3">Lacks conserved residue(s) required for the propagation of feature annotation.</text>
</comment>
<evidence type="ECO:0000256" key="1">
    <source>
        <dbReference type="ARBA" id="ARBA00023157"/>
    </source>
</evidence>
<organism evidence="6 7">
    <name type="scientific">Strongyloides stercoralis</name>
    <name type="common">Threadworm</name>
    <dbReference type="NCBI Taxonomy" id="6248"/>
    <lineage>
        <taxon>Eukaryota</taxon>
        <taxon>Metazoa</taxon>
        <taxon>Ecdysozoa</taxon>
        <taxon>Nematoda</taxon>
        <taxon>Chromadorea</taxon>
        <taxon>Rhabditida</taxon>
        <taxon>Tylenchina</taxon>
        <taxon>Panagrolaimomorpha</taxon>
        <taxon>Strongyloidoidea</taxon>
        <taxon>Strongyloididae</taxon>
        <taxon>Strongyloides</taxon>
    </lineage>
</organism>
<dbReference type="PANTHER" id="PTHR47537:SF2">
    <property type="entry name" value="CUBILIN"/>
    <property type="match status" value="1"/>
</dbReference>
<feature type="domain" description="CUB" evidence="5">
    <location>
        <begin position="911"/>
        <end position="1030"/>
    </location>
</feature>
<feature type="repeat" description="ANK" evidence="2">
    <location>
        <begin position="554"/>
        <end position="576"/>
    </location>
</feature>
<reference evidence="7" key="1">
    <citation type="submission" date="2024-02" db="UniProtKB">
        <authorList>
            <consortium name="WormBaseParasite"/>
        </authorList>
    </citation>
    <scope>IDENTIFICATION</scope>
</reference>
<keyword evidence="2" id="KW-0040">ANK repeat</keyword>
<accession>A0AAF5DFZ3</accession>
<dbReference type="PROSITE" id="PS01180">
    <property type="entry name" value="CUB"/>
    <property type="match status" value="3"/>
</dbReference>
<evidence type="ECO:0000313" key="6">
    <source>
        <dbReference type="Proteomes" id="UP000035681"/>
    </source>
</evidence>
<dbReference type="PROSITE" id="PS50088">
    <property type="entry name" value="ANK_REPEAT"/>
    <property type="match status" value="1"/>
</dbReference>
<dbReference type="Pfam" id="PF12796">
    <property type="entry name" value="Ank_2"/>
    <property type="match status" value="1"/>
</dbReference>
<dbReference type="Gene3D" id="3.40.50.10190">
    <property type="entry name" value="BRCT domain"/>
    <property type="match status" value="1"/>
</dbReference>
<dbReference type="InterPro" id="IPR002110">
    <property type="entry name" value="Ankyrin_rpt"/>
</dbReference>
<sequence>MNFCQQNFDKSERKFFSFNQDGLPDWNESQYLIFRMIQNITDPKLRNEVTHKISLLKLLHEMEYSEEVNDAVNNFFSDSQYEPMMFESQESNENSFLTDDMDVKSIVMSECTFNLPDLMDSIKSRLGYDENNDNSIVFFNDTYQDYNELTFNSTNEFSDSYNKYLKNSPEECNKVDEKVVKKVQFRTSPLVSRKSQSSSENDNPSYCNNDLFKQDLYLATDKKNSYNEECPNILFATQQFVFNDKNKLDDNCDFLKSPKEDYNFCTLFQTQADFVSNIKYTNKEDEDINIFATQIPLDNSKFITASQFPIPNKGDKFFKVPSLPGIKNSKKPIIPKETFALKKSCTVFESVINRTKDEDNFIKQEIKNAEEDDCNFFESDDTSGRKGSLLELTKNNKEIVIENENDLKIENNENSGIFINRSDLLEVNKNEFCYNTNESETVDSLIEENILIKYAISFLPYKKNEFPLIDKVYIKENEEMFPVTFIDSQYIDRISLETTRLSLTIAELASLNICNKKDNFTEFCSLLKKTRTTMNHIKIFKEQNHFDINKFDNFGMTPLHYAVLSNKLTIVKWLIEDCNHYINPHGGYDAKTPLHLAVILKRTKIIKELCSKIGIDVYAKDIFGFTPIDICDYDEKIKALLNNSKRKSFIKNNYFKLFPKILIDPSLDIKLIKKWKQVPSRKLYEVTSLSKVTTHWITKSLPLDMVKESDSLYEALIRRIYVLHENSIKLILESNSIDQFNIEEKKYIYFKGVLLANGKYEPSNLKEGPKSKLAMKPNLFRGCCFYLHKNGIETKLYNKLQRWILLGEGELLKDKRAIEDVLENRKHVVPFYISKDDTNSFYNNLSSSFFINTFIITDKPCEEWMTNLSNRNLLIKTSEFIKRSIQIIFAMIFLFFIIIISTYSYNINYNCEILHFFNKKGVLTSPLFPQASNPKTCTIYQIKAPDNYSIKLYFSYFSFLPRSPKCTDYVRIYTTVNTTEISTDTQLFSEYCNNEISSNITFISKYNYLYILFLSETGKSHGFVAYYNILNNNNYKQSAVQYNDYEFETYGLKGNLYSPNAPYYPPNNILAHYYIPAIDGRRLIVNITFFDFPNDSCKSDYLLIKNLRSKELIEKVCSGSKYPLYYISSIGFQIDYKTGKNTLNTLGFTLTFEHQQSEFDSINRKTFFHTQNDNNLLKIFEKTNNFPSIDNIVWYELTKLAASLKIDIQAIAPQSQFLFSIKNNLNDEKSNKICPIKIISSKASNEPKKNEDNQQIVYKEGIFDSQVHGLSNQKCHILFIGAVGEYVQLTFTKFNLEVGLSDYNVNETKGCQDHDHIGVHVLIGSRMSKINDFCESQEPPQLMSPKNIIAIEYIPRESDVLRSQMPNHGFQLKYRFLNDITETVDMGAIKDTSKKCAFIFNMSNHESGTMMSINYPGYYPRNLECEYIFIAQDGYVVAINFDYFDVEGFAGCEDSTQSDYVLFSNYKTIDRTNRRFCGKTKPNSVILSESNYFRMLFKTNDIFDATGFYAHYQFLNTQESNTRIKFSVPVLSNNNSYNVFFNKILTCIFSINILLFIIL</sequence>
<keyword evidence="4" id="KW-1133">Transmembrane helix</keyword>
<dbReference type="InterPro" id="IPR035914">
    <property type="entry name" value="Sperma_CUB_dom_sf"/>
</dbReference>
<keyword evidence="4" id="KW-0812">Transmembrane</keyword>
<dbReference type="Pfam" id="PF00431">
    <property type="entry name" value="CUB"/>
    <property type="match status" value="2"/>
</dbReference>
<dbReference type="GO" id="GO:0005886">
    <property type="term" value="C:plasma membrane"/>
    <property type="evidence" value="ECO:0007669"/>
    <property type="project" value="TreeGrafter"/>
</dbReference>
<evidence type="ECO:0000313" key="7">
    <source>
        <dbReference type="WBParaSite" id="TCONS_00011836.p1"/>
    </source>
</evidence>
<dbReference type="SMART" id="SM00248">
    <property type="entry name" value="ANK"/>
    <property type="match status" value="2"/>
</dbReference>
<dbReference type="SMART" id="SM00042">
    <property type="entry name" value="CUB"/>
    <property type="match status" value="3"/>
</dbReference>
<feature type="transmembrane region" description="Helical" evidence="4">
    <location>
        <begin position="1539"/>
        <end position="1558"/>
    </location>
</feature>
<dbReference type="InterPro" id="IPR036420">
    <property type="entry name" value="BRCT_dom_sf"/>
</dbReference>
<keyword evidence="6" id="KW-1185">Reference proteome</keyword>